<evidence type="ECO:0000256" key="1">
    <source>
        <dbReference type="SAM" id="Phobius"/>
    </source>
</evidence>
<dbReference type="InterPro" id="IPR013879">
    <property type="entry name" value="DUF1761"/>
</dbReference>
<keyword evidence="1" id="KW-0472">Membrane</keyword>
<keyword evidence="1" id="KW-0812">Transmembrane</keyword>
<feature type="transmembrane region" description="Helical" evidence="1">
    <location>
        <begin position="79"/>
        <end position="99"/>
    </location>
</feature>
<feature type="transmembrane region" description="Helical" evidence="1">
    <location>
        <begin position="105"/>
        <end position="124"/>
    </location>
</feature>
<accession>A0ABY7YTP5</accession>
<dbReference type="EMBL" id="CP118247">
    <property type="protein sequence ID" value="WDR04483.1"/>
    <property type="molecule type" value="Genomic_DNA"/>
</dbReference>
<dbReference type="Proteomes" id="UP001222118">
    <property type="component" value="Chromosome"/>
</dbReference>
<evidence type="ECO:0000313" key="3">
    <source>
        <dbReference type="Proteomes" id="UP001222118"/>
    </source>
</evidence>
<sequence length="128" mass="13686">MAEILTDVSWIAVIVGTIAAFFVGWLWYSPMLFGKTWAAGNGVELGSAASMPMMAMGLQFVGLFLVAWFVGVTAVESRLLTFILAVLGFGVLQASGGLFARKPQAVVLIDFGYLIVASILMFIAQAIF</sequence>
<gene>
    <name evidence="2" type="ORF">PSQ90_09025</name>
</gene>
<feature type="transmembrane region" description="Helical" evidence="1">
    <location>
        <begin position="48"/>
        <end position="72"/>
    </location>
</feature>
<feature type="transmembrane region" description="Helical" evidence="1">
    <location>
        <begin position="7"/>
        <end position="28"/>
    </location>
</feature>
<evidence type="ECO:0000313" key="2">
    <source>
        <dbReference type="EMBL" id="WDR04483.1"/>
    </source>
</evidence>
<keyword evidence="1" id="KW-1133">Transmembrane helix</keyword>
<name>A0ABY7YTP5_9HYPH</name>
<keyword evidence="3" id="KW-1185">Reference proteome</keyword>
<proteinExistence type="predicted"/>
<protein>
    <submittedName>
        <fullName evidence="2">DUF1761 domain-containing protein</fullName>
    </submittedName>
</protein>
<dbReference type="Pfam" id="PF08570">
    <property type="entry name" value="DUF1761"/>
    <property type="match status" value="1"/>
</dbReference>
<organism evidence="2 3">
    <name type="scientific">Devosia rhodophyticola</name>
    <dbReference type="NCBI Taxonomy" id="3026423"/>
    <lineage>
        <taxon>Bacteria</taxon>
        <taxon>Pseudomonadati</taxon>
        <taxon>Pseudomonadota</taxon>
        <taxon>Alphaproteobacteria</taxon>
        <taxon>Hyphomicrobiales</taxon>
        <taxon>Devosiaceae</taxon>
        <taxon>Devosia</taxon>
    </lineage>
</organism>
<reference evidence="2 3" key="1">
    <citation type="submission" date="2023-02" db="EMBL/GenBank/DDBJ databases">
        <title>Devosia chondri sp. nov., isolated from the phycosphere of marine algae.</title>
        <authorList>
            <person name="Kim J.M."/>
            <person name="Lee J.K."/>
            <person name="Choi B.J."/>
            <person name="Bayburt H."/>
            <person name="Jeon C.O."/>
        </authorList>
    </citation>
    <scope>NUCLEOTIDE SEQUENCE [LARGE SCALE GENOMIC DNA]</scope>
    <source>
        <strain evidence="2 3">G2-5</strain>
    </source>
</reference>
<dbReference type="RefSeq" id="WP_282210004.1">
    <property type="nucleotide sequence ID" value="NZ_CP118247.1"/>
</dbReference>